<dbReference type="OrthoDB" id="1425703at2"/>
<gene>
    <name evidence="1" type="ORF">AWB64_00979</name>
</gene>
<reference evidence="1 2" key="1">
    <citation type="submission" date="2016-01" db="EMBL/GenBank/DDBJ databases">
        <authorList>
            <person name="Oliw E.H."/>
        </authorList>
    </citation>
    <scope>NUCLEOTIDE SEQUENCE [LARGE SCALE GENOMIC DNA]</scope>
    <source>
        <strain evidence="1">LMG 22029</strain>
    </source>
</reference>
<accession>A0A158F991</accession>
<dbReference type="InterPro" id="IPR024787">
    <property type="entry name" value="EcsC"/>
</dbReference>
<name>A0A158F991_CABSO</name>
<dbReference type="RefSeq" id="WP_060817470.1">
    <property type="nucleotide sequence ID" value="NZ_FCOC02000002.1"/>
</dbReference>
<dbReference type="Pfam" id="PF12787">
    <property type="entry name" value="EcsC"/>
    <property type="match status" value="1"/>
</dbReference>
<dbReference type="PANTHER" id="PTHR41260:SF1">
    <property type="entry name" value="PROTEIN ECSC"/>
    <property type="match status" value="1"/>
</dbReference>
<protein>
    <submittedName>
        <fullName evidence="1">EcsC protein family protein</fullName>
    </submittedName>
</protein>
<dbReference type="EMBL" id="FCOC02000002">
    <property type="protein sequence ID" value="SAL16426.1"/>
    <property type="molecule type" value="Genomic_DNA"/>
</dbReference>
<evidence type="ECO:0000313" key="1">
    <source>
        <dbReference type="EMBL" id="SAL16426.1"/>
    </source>
</evidence>
<organism evidence="1 2">
    <name type="scientific">Caballeronia sordidicola</name>
    <name type="common">Burkholderia sordidicola</name>
    <dbReference type="NCBI Taxonomy" id="196367"/>
    <lineage>
        <taxon>Bacteria</taxon>
        <taxon>Pseudomonadati</taxon>
        <taxon>Pseudomonadota</taxon>
        <taxon>Betaproteobacteria</taxon>
        <taxon>Burkholderiales</taxon>
        <taxon>Burkholderiaceae</taxon>
        <taxon>Caballeronia</taxon>
    </lineage>
</organism>
<dbReference type="PANTHER" id="PTHR41260">
    <property type="entry name" value="PROTEIN ECSC"/>
    <property type="match status" value="1"/>
</dbReference>
<sequence>MSDLITKEKIIEVLHWAYDKAVDGAMGTDSAKEMADEYMKEEGPLVDKVNSLIRWQNTKAGAAGFVTGLGGFATLPVAIPANLASVLYLQIRMIAAIAKMGGHDLRSDKVRTLVLACLAGDATMEILRDVGVQVGQKAVQLAINKISGAVITKINQAVGFRLVTKAGSQGVVNLTKMVPFLGGVIGGAFDATVTNMIGNAARDIFITGKIVHEVVET</sequence>
<evidence type="ECO:0000313" key="2">
    <source>
        <dbReference type="Proteomes" id="UP000054893"/>
    </source>
</evidence>
<dbReference type="Proteomes" id="UP000054893">
    <property type="component" value="Unassembled WGS sequence"/>
</dbReference>
<proteinExistence type="predicted"/>
<dbReference type="AlphaFoldDB" id="A0A158F991"/>